<gene>
    <name evidence="3" type="ORF">GK047_27780</name>
</gene>
<evidence type="ECO:0000259" key="2">
    <source>
        <dbReference type="Pfam" id="PF07833"/>
    </source>
</evidence>
<feature type="chain" id="PRO_5026008704" description="Copper amine oxidase-like N-terminal domain-containing protein" evidence="1">
    <location>
        <begin position="23"/>
        <end position="121"/>
    </location>
</feature>
<evidence type="ECO:0000256" key="1">
    <source>
        <dbReference type="SAM" id="SignalP"/>
    </source>
</evidence>
<sequence>MKKIVIGLVLGAGITCSTAVYASDAIQAINYNGHAYVPLRFVAESMRAQVEFNETEQQMSIKYGTPTEQLKSRIEMTALQLFETAGRGDLNETNFKFYTGKKLNSGGARLEKQVLLHRCCH</sequence>
<feature type="domain" description="Copper amine oxidase-like N-terminal" evidence="2">
    <location>
        <begin position="27"/>
        <end position="64"/>
    </location>
</feature>
<accession>A0A6G4A7Y1</accession>
<reference evidence="3" key="1">
    <citation type="submission" date="2020-02" db="EMBL/GenBank/DDBJ databases">
        <authorList>
            <person name="Shen X.-R."/>
            <person name="Zhang Y.-X."/>
        </authorList>
    </citation>
    <scope>NUCLEOTIDE SEQUENCE</scope>
    <source>
        <strain evidence="3">SYP-B3998</strain>
    </source>
</reference>
<protein>
    <recommendedName>
        <fullName evidence="2">Copper amine oxidase-like N-terminal domain-containing protein</fullName>
    </recommendedName>
</protein>
<dbReference type="RefSeq" id="WP_163953836.1">
    <property type="nucleotide sequence ID" value="NZ_JAAIKC010000022.1"/>
</dbReference>
<feature type="signal peptide" evidence="1">
    <location>
        <begin position="1"/>
        <end position="22"/>
    </location>
</feature>
<evidence type="ECO:0000313" key="3">
    <source>
        <dbReference type="EMBL" id="NEW09727.1"/>
    </source>
</evidence>
<dbReference type="InterPro" id="IPR012854">
    <property type="entry name" value="Cu_amine_oxidase-like_N"/>
</dbReference>
<proteinExistence type="predicted"/>
<dbReference type="Pfam" id="PF07833">
    <property type="entry name" value="Cu_amine_oxidN1"/>
    <property type="match status" value="1"/>
</dbReference>
<name>A0A6G4A7Y1_9BACL</name>
<organism evidence="3">
    <name type="scientific">Paenibacillus sp. SYP-B3998</name>
    <dbReference type="NCBI Taxonomy" id="2678564"/>
    <lineage>
        <taxon>Bacteria</taxon>
        <taxon>Bacillati</taxon>
        <taxon>Bacillota</taxon>
        <taxon>Bacilli</taxon>
        <taxon>Bacillales</taxon>
        <taxon>Paenibacillaceae</taxon>
        <taxon>Paenibacillus</taxon>
    </lineage>
</organism>
<keyword evidence="1" id="KW-0732">Signal</keyword>
<dbReference type="EMBL" id="JAAIKC010000022">
    <property type="protein sequence ID" value="NEW09727.1"/>
    <property type="molecule type" value="Genomic_DNA"/>
</dbReference>
<dbReference type="AlphaFoldDB" id="A0A6G4A7Y1"/>
<comment type="caution">
    <text evidence="3">The sequence shown here is derived from an EMBL/GenBank/DDBJ whole genome shotgun (WGS) entry which is preliminary data.</text>
</comment>